<dbReference type="Gene3D" id="1.20.1250.20">
    <property type="entry name" value="MFS general substrate transporter like domains"/>
    <property type="match status" value="2"/>
</dbReference>
<feature type="transmembrane region" description="Helical" evidence="5">
    <location>
        <begin position="377"/>
        <end position="395"/>
    </location>
</feature>
<dbReference type="InterPro" id="IPR020846">
    <property type="entry name" value="MFS_dom"/>
</dbReference>
<evidence type="ECO:0000259" key="6">
    <source>
        <dbReference type="PROSITE" id="PS50850"/>
    </source>
</evidence>
<feature type="transmembrane region" description="Helical" evidence="5">
    <location>
        <begin position="150"/>
        <end position="172"/>
    </location>
</feature>
<feature type="transmembrane region" description="Helical" evidence="5">
    <location>
        <begin position="312"/>
        <end position="334"/>
    </location>
</feature>
<comment type="subcellular location">
    <subcellularLocation>
        <location evidence="1">Cell membrane</location>
        <topology evidence="1">Multi-pass membrane protein</topology>
    </subcellularLocation>
</comment>
<dbReference type="SUPFAM" id="SSF103473">
    <property type="entry name" value="MFS general substrate transporter"/>
    <property type="match status" value="1"/>
</dbReference>
<proteinExistence type="predicted"/>
<dbReference type="Proteomes" id="UP000252770">
    <property type="component" value="Unassembled WGS sequence"/>
</dbReference>
<dbReference type="RefSeq" id="WP_114126350.1">
    <property type="nucleotide sequence ID" value="NZ_QOUI01000005.1"/>
</dbReference>
<evidence type="ECO:0000256" key="3">
    <source>
        <dbReference type="ARBA" id="ARBA00022989"/>
    </source>
</evidence>
<dbReference type="EMBL" id="QOUI01000005">
    <property type="protein sequence ID" value="RCK69589.1"/>
    <property type="molecule type" value="Genomic_DNA"/>
</dbReference>
<dbReference type="GO" id="GO:0022857">
    <property type="term" value="F:transmembrane transporter activity"/>
    <property type="evidence" value="ECO:0007669"/>
    <property type="project" value="InterPro"/>
</dbReference>
<feature type="transmembrane region" description="Helical" evidence="5">
    <location>
        <begin position="178"/>
        <end position="198"/>
    </location>
</feature>
<feature type="transmembrane region" description="Helical" evidence="5">
    <location>
        <begin position="346"/>
        <end position="365"/>
    </location>
</feature>
<dbReference type="PANTHER" id="PTHR23542">
    <property type="match status" value="1"/>
</dbReference>
<feature type="transmembrane region" description="Helical" evidence="5">
    <location>
        <begin position="12"/>
        <end position="30"/>
    </location>
</feature>
<evidence type="ECO:0000256" key="2">
    <source>
        <dbReference type="ARBA" id="ARBA00022692"/>
    </source>
</evidence>
<feature type="transmembrane region" description="Helical" evidence="5">
    <location>
        <begin position="83"/>
        <end position="102"/>
    </location>
</feature>
<keyword evidence="2 5" id="KW-0812">Transmembrane</keyword>
<keyword evidence="4 5" id="KW-0472">Membrane</keyword>
<evidence type="ECO:0000256" key="4">
    <source>
        <dbReference type="ARBA" id="ARBA00023136"/>
    </source>
</evidence>
<evidence type="ECO:0000313" key="8">
    <source>
        <dbReference type="Proteomes" id="UP000252770"/>
    </source>
</evidence>
<dbReference type="PANTHER" id="PTHR23542:SF1">
    <property type="entry name" value="MAJOR FACILITATOR SUPERFAMILY (MFS) PROFILE DOMAIN-CONTAINING PROTEIN"/>
    <property type="match status" value="1"/>
</dbReference>
<feature type="transmembrane region" description="Helical" evidence="5">
    <location>
        <begin position="289"/>
        <end position="306"/>
    </location>
</feature>
<sequence>MSHSSAVPGYRQLFALTGPWFAPVAFVARLPLAMAQLGSLLLVSGVTGSYGAGGLTAGALAVANAVVAPLAGALADRVGQRPVLLVQSIGAALALLALVLTATPGRPLVLVLGCAAIAGALLPQAGTLARVRWRLLASRAERPRLTETAFAYEGAADEASFVLGPALVGLLAALVAPAGALLVAAALVVVFGLAFALHPSATLTRPDRSLPTTTGGGPLLPPGLAVLLLAMLGVGMVFGSVQTGNSVLATAAGEPGLTGGLHALLGVGSVLAGLLVPALPARWTLRRRLLVSAAALLVLSLPLLAVSTLLPLSVVLLVLGLSIAPTMITLFSLVAEVAPPQRITTALTLLAGTTGVGYALGSGLAGRLADWGGHTPAYAVTVAAGALAAGMALAAQRSASVPQRVADRVDAGASGPTTTR</sequence>
<feature type="domain" description="Major facilitator superfamily (MFS) profile" evidence="6">
    <location>
        <begin position="1"/>
        <end position="400"/>
    </location>
</feature>
<feature type="transmembrane region" description="Helical" evidence="5">
    <location>
        <begin position="259"/>
        <end position="277"/>
    </location>
</feature>
<evidence type="ECO:0000313" key="7">
    <source>
        <dbReference type="EMBL" id="RCK69589.1"/>
    </source>
</evidence>
<dbReference type="PROSITE" id="PS50850">
    <property type="entry name" value="MFS"/>
    <property type="match status" value="1"/>
</dbReference>
<keyword evidence="8" id="KW-1185">Reference proteome</keyword>
<dbReference type="Pfam" id="PF07690">
    <property type="entry name" value="MFS_1"/>
    <property type="match status" value="1"/>
</dbReference>
<evidence type="ECO:0000256" key="1">
    <source>
        <dbReference type="ARBA" id="ARBA00004651"/>
    </source>
</evidence>
<feature type="transmembrane region" description="Helical" evidence="5">
    <location>
        <begin position="108"/>
        <end position="129"/>
    </location>
</feature>
<dbReference type="InterPro" id="IPR036259">
    <property type="entry name" value="MFS_trans_sf"/>
</dbReference>
<dbReference type="InterPro" id="IPR011701">
    <property type="entry name" value="MFS"/>
</dbReference>
<feature type="transmembrane region" description="Helical" evidence="5">
    <location>
        <begin position="219"/>
        <end position="239"/>
    </location>
</feature>
<feature type="transmembrane region" description="Helical" evidence="5">
    <location>
        <begin position="50"/>
        <end position="71"/>
    </location>
</feature>
<accession>A0A367YVM3</accession>
<dbReference type="AlphaFoldDB" id="A0A367YVM3"/>
<dbReference type="GO" id="GO:0005886">
    <property type="term" value="C:plasma membrane"/>
    <property type="evidence" value="ECO:0007669"/>
    <property type="project" value="UniProtKB-SubCell"/>
</dbReference>
<name>A0A367YVM3_9ACTN</name>
<keyword evidence="3 5" id="KW-1133">Transmembrane helix</keyword>
<gene>
    <name evidence="7" type="ORF">DT076_08970</name>
</gene>
<reference evidence="7 8" key="1">
    <citation type="submission" date="2018-07" db="EMBL/GenBank/DDBJ databases">
        <title>Desertimonas flava gen. nov. sp. nov.</title>
        <authorList>
            <person name="Liu S."/>
        </authorList>
    </citation>
    <scope>NUCLEOTIDE SEQUENCE [LARGE SCALE GENOMIC DNA]</scope>
    <source>
        <strain evidence="7 8">16Sb5-5</strain>
    </source>
</reference>
<comment type="caution">
    <text evidence="7">The sequence shown here is derived from an EMBL/GenBank/DDBJ whole genome shotgun (WGS) entry which is preliminary data.</text>
</comment>
<evidence type="ECO:0000256" key="5">
    <source>
        <dbReference type="SAM" id="Phobius"/>
    </source>
</evidence>
<organism evidence="7 8">
    <name type="scientific">Desertihabitans brevis</name>
    <dbReference type="NCBI Taxonomy" id="2268447"/>
    <lineage>
        <taxon>Bacteria</taxon>
        <taxon>Bacillati</taxon>
        <taxon>Actinomycetota</taxon>
        <taxon>Actinomycetes</taxon>
        <taxon>Propionibacteriales</taxon>
        <taxon>Propionibacteriaceae</taxon>
        <taxon>Desertihabitans</taxon>
    </lineage>
</organism>
<protein>
    <submittedName>
        <fullName evidence="7">MFS transporter</fullName>
    </submittedName>
</protein>